<protein>
    <submittedName>
        <fullName evidence="1">Uncharacterized protein</fullName>
    </submittedName>
</protein>
<keyword evidence="2" id="KW-1185">Reference proteome</keyword>
<gene>
    <name evidence="1" type="ORF">WKI47_25245</name>
</gene>
<dbReference type="Proteomes" id="UP001380953">
    <property type="component" value="Unassembled WGS sequence"/>
</dbReference>
<evidence type="ECO:0000313" key="2">
    <source>
        <dbReference type="Proteomes" id="UP001380953"/>
    </source>
</evidence>
<name>A0ACC6PK04_9BACL</name>
<accession>A0ACC6PK04</accession>
<organism evidence="1 2">
    <name type="scientific">Saccharibacillus sacchari</name>
    <dbReference type="NCBI Taxonomy" id="456493"/>
    <lineage>
        <taxon>Bacteria</taxon>
        <taxon>Bacillati</taxon>
        <taxon>Bacillota</taxon>
        <taxon>Bacilli</taxon>
        <taxon>Bacillales</taxon>
        <taxon>Paenibacillaceae</taxon>
        <taxon>Saccharibacillus</taxon>
    </lineage>
</organism>
<proteinExistence type="predicted"/>
<dbReference type="EMBL" id="JBBKAR010000061">
    <property type="protein sequence ID" value="MEJ8307229.1"/>
    <property type="molecule type" value="Genomic_DNA"/>
</dbReference>
<evidence type="ECO:0000313" key="1">
    <source>
        <dbReference type="EMBL" id="MEJ8307229.1"/>
    </source>
</evidence>
<reference evidence="1" key="1">
    <citation type="submission" date="2024-03" db="EMBL/GenBank/DDBJ databases">
        <title>Whole genome sequecning of epiphytes from Marcgravia umbellata leaves.</title>
        <authorList>
            <person name="Kumar G."/>
            <person name="Savka M.A."/>
        </authorList>
    </citation>
    <scope>NUCLEOTIDE SEQUENCE</scope>
    <source>
        <strain evidence="1">RIT_BL5</strain>
    </source>
</reference>
<comment type="caution">
    <text evidence="1">The sequence shown here is derived from an EMBL/GenBank/DDBJ whole genome shotgun (WGS) entry which is preliminary data.</text>
</comment>
<sequence length="82" mass="9021">MVVKTTTITVQEKLVPVYIDAENTQPAQKMLRLLTSALDNKLSNGKRALKNCIGSLISIEIVGSEAILHSYRESDTLALSLY</sequence>